<protein>
    <submittedName>
        <fullName evidence="2">Uncharacterized protein</fullName>
    </submittedName>
</protein>
<dbReference type="AlphaFoldDB" id="A0A915I666"/>
<dbReference type="Proteomes" id="UP000887565">
    <property type="component" value="Unplaced"/>
</dbReference>
<accession>A0A915I666</accession>
<reference evidence="2" key="1">
    <citation type="submission" date="2022-11" db="UniProtKB">
        <authorList>
            <consortium name="WormBaseParasite"/>
        </authorList>
    </citation>
    <scope>IDENTIFICATION</scope>
</reference>
<organism evidence="1 2">
    <name type="scientific">Romanomermis culicivorax</name>
    <name type="common">Nematode worm</name>
    <dbReference type="NCBI Taxonomy" id="13658"/>
    <lineage>
        <taxon>Eukaryota</taxon>
        <taxon>Metazoa</taxon>
        <taxon>Ecdysozoa</taxon>
        <taxon>Nematoda</taxon>
        <taxon>Enoplea</taxon>
        <taxon>Dorylaimia</taxon>
        <taxon>Mermithida</taxon>
        <taxon>Mermithoidea</taxon>
        <taxon>Mermithidae</taxon>
        <taxon>Romanomermis</taxon>
    </lineage>
</organism>
<sequence>MTMGERCRRAFSSEPVDLLLLIQVTGPDLDIRDGHCCSRNRRCRAMQLVVEKLPPSVREPLQAEPKRA</sequence>
<name>A0A915I666_ROMCU</name>
<proteinExistence type="predicted"/>
<keyword evidence="1" id="KW-1185">Reference proteome</keyword>
<evidence type="ECO:0000313" key="2">
    <source>
        <dbReference type="WBParaSite" id="nRc.2.0.1.t08864-RA"/>
    </source>
</evidence>
<evidence type="ECO:0000313" key="1">
    <source>
        <dbReference type="Proteomes" id="UP000887565"/>
    </source>
</evidence>
<dbReference type="WBParaSite" id="nRc.2.0.1.t08864-RA">
    <property type="protein sequence ID" value="nRc.2.0.1.t08864-RA"/>
    <property type="gene ID" value="nRc.2.0.1.g08864"/>
</dbReference>